<proteinExistence type="predicted"/>
<organism evidence="1 2">
    <name type="scientific">Bradyrhizobium aeschynomenes</name>
    <dbReference type="NCBI Taxonomy" id="2734909"/>
    <lineage>
        <taxon>Bacteria</taxon>
        <taxon>Pseudomonadati</taxon>
        <taxon>Pseudomonadota</taxon>
        <taxon>Alphaproteobacteria</taxon>
        <taxon>Hyphomicrobiales</taxon>
        <taxon>Nitrobacteraceae</taxon>
        <taxon>Bradyrhizobium</taxon>
    </lineage>
</organism>
<dbReference type="SUPFAM" id="SSF56219">
    <property type="entry name" value="DNase I-like"/>
    <property type="match status" value="1"/>
</dbReference>
<dbReference type="InterPro" id="IPR036691">
    <property type="entry name" value="Endo/exonu/phosph_ase_sf"/>
</dbReference>
<gene>
    <name evidence="1" type="ORF">HL667_01725</name>
</gene>
<name>A0ABX2C868_9BRAD</name>
<evidence type="ECO:0000313" key="2">
    <source>
        <dbReference type="Proteomes" id="UP000886476"/>
    </source>
</evidence>
<dbReference type="EMBL" id="JABFDN010000001">
    <property type="protein sequence ID" value="NPU63710.1"/>
    <property type="molecule type" value="Genomic_DNA"/>
</dbReference>
<sequence length="471" mass="48722">MTRILFWNIENFSVNKIFSASIKRQRGHGGLNDMQSAIQRRAVINAVLAAAQPDIIVIIEVSSGDNAPNALASQTGGINALAMVQFGLNNPGTMVAGGWNAVPPLYTGTAGRSETVGILFRRTNNAGTLNRYFTGPNIWTGGHAGLSVPPGGGVATPYNGMAVPVGAVNVNGLLVPPGLGGVRQIPAGAQHNGGLNEDVVAARIAFTTPLGAGVAFGGLREPFMATFTEADNLGNVQRDITIFGIHSPPNNPAAANYITTLSTINDIVGGLGANETRVIGGDFNVNLFAVNGTASGLYNPLTGGPGAYTLLVSPTAVGVPVNLDQYKGYFSTHIRGKTKTAASKFLWSNGGGPGQSFYPGYGYVGSNFVAAPFYSIDNVLVWPHNGLHNYQTTIMNTVSGTPMNAVMGPPDNPPPGAIALANQFTAAPMGWPGAPTAANYPGIGGAGNLTGWSNYGRVRNTSDHFGIFADI</sequence>
<keyword evidence="2" id="KW-1185">Reference proteome</keyword>
<evidence type="ECO:0000313" key="1">
    <source>
        <dbReference type="EMBL" id="NPU63710.1"/>
    </source>
</evidence>
<protein>
    <recommendedName>
        <fullName evidence="3">Endonuclease/exonuclease/phosphatase domain-containing protein</fullName>
    </recommendedName>
</protein>
<dbReference type="Proteomes" id="UP000886476">
    <property type="component" value="Unassembled WGS sequence"/>
</dbReference>
<evidence type="ECO:0008006" key="3">
    <source>
        <dbReference type="Google" id="ProtNLM"/>
    </source>
</evidence>
<reference evidence="1" key="1">
    <citation type="submission" date="2020-05" db="EMBL/GenBank/DDBJ databases">
        <title>Nod-independent and nitrogen-fixing Bradyrhizobium aeschynomene sp. nov. isolated from nodules of Aeschynomene indica.</title>
        <authorList>
            <person name="Zhang Z."/>
        </authorList>
    </citation>
    <scope>NUCLEOTIDE SEQUENCE</scope>
    <source>
        <strain evidence="1">83012</strain>
    </source>
</reference>
<dbReference type="RefSeq" id="WP_172108397.1">
    <property type="nucleotide sequence ID" value="NZ_JABFDN010000001.1"/>
</dbReference>
<comment type="caution">
    <text evidence="1">The sequence shown here is derived from an EMBL/GenBank/DDBJ whole genome shotgun (WGS) entry which is preliminary data.</text>
</comment>
<accession>A0ABX2C868</accession>